<keyword evidence="4" id="KW-1185">Reference proteome</keyword>
<accession>A0A6M0Q4G2</accession>
<dbReference type="AlphaFoldDB" id="A0A6M0Q4G2"/>
<dbReference type="InterPro" id="IPR052529">
    <property type="entry name" value="Bact_Transport_Assoc"/>
</dbReference>
<comment type="caution">
    <text evidence="3">The sequence shown here is derived from an EMBL/GenBank/DDBJ whole genome shotgun (WGS) entry which is preliminary data.</text>
</comment>
<evidence type="ECO:0000259" key="2">
    <source>
        <dbReference type="Pfam" id="PF04235"/>
    </source>
</evidence>
<proteinExistence type="predicted"/>
<evidence type="ECO:0000313" key="4">
    <source>
        <dbReference type="Proteomes" id="UP000481043"/>
    </source>
</evidence>
<keyword evidence="1" id="KW-0812">Transmembrane</keyword>
<dbReference type="Pfam" id="PF04235">
    <property type="entry name" value="DUF418"/>
    <property type="match status" value="1"/>
</dbReference>
<gene>
    <name evidence="3" type="ORF">G4D63_02840</name>
</gene>
<feature type="transmembrane region" description="Helical" evidence="1">
    <location>
        <begin position="279"/>
        <end position="297"/>
    </location>
</feature>
<name>A0A6M0Q4G2_9BACI</name>
<evidence type="ECO:0000256" key="1">
    <source>
        <dbReference type="SAM" id="Phobius"/>
    </source>
</evidence>
<keyword evidence="1" id="KW-0472">Membrane</keyword>
<dbReference type="Proteomes" id="UP000481043">
    <property type="component" value="Unassembled WGS sequence"/>
</dbReference>
<feature type="domain" description="DUF418" evidence="2">
    <location>
        <begin position="231"/>
        <end position="384"/>
    </location>
</feature>
<feature type="transmembrane region" description="Helical" evidence="1">
    <location>
        <begin position="345"/>
        <end position="366"/>
    </location>
</feature>
<dbReference type="PANTHER" id="PTHR30590:SF2">
    <property type="entry name" value="INNER MEMBRANE PROTEIN"/>
    <property type="match status" value="1"/>
</dbReference>
<feature type="transmembrane region" description="Helical" evidence="1">
    <location>
        <begin position="317"/>
        <end position="339"/>
    </location>
</feature>
<feature type="transmembrane region" description="Helical" evidence="1">
    <location>
        <begin position="61"/>
        <end position="84"/>
    </location>
</feature>
<evidence type="ECO:0000313" key="3">
    <source>
        <dbReference type="EMBL" id="NEY70669.1"/>
    </source>
</evidence>
<dbReference type="RefSeq" id="WP_163177490.1">
    <property type="nucleotide sequence ID" value="NZ_JAAIWM010000001.1"/>
</dbReference>
<sequence>MLNTNPISDHERMQSIDVIRGFAILGIFLVNMSSFHSPALYLGTLDHESALDSWITSLIDIFAQASFYTLFSFLFGFGMIIFLDRAKAKGHSYKRLYMRRLIVLLVIGIIHATLIWHGDILITYALIGGILLLFYQASPKGLFITSLSILLVPAVLLSGLLLLLSIFSPENAQLPRNEMMIEESFQHYKYGTFFEATSQRVTDYFFVNNFESAFFLLISLLPLFLLGAYVAKVNWFKNSKEHKKMIWVMWGISLVTAVPTKLLPYLTTKNVATEYIQDAIGGPALALFYATSIVLLMEKSFWHTILKPFSYVGRLSLSNYLLQSIICTTIFYGYGLGFYGEITYFQAFLLTIFIYISQVICSYIWLRYFVYGPIEWVWRSLTYGRVQPFKRREG</sequence>
<feature type="transmembrane region" description="Helical" evidence="1">
    <location>
        <begin position="21"/>
        <end position="41"/>
    </location>
</feature>
<protein>
    <submittedName>
        <fullName evidence="3">DUF418 domain-containing protein</fullName>
    </submittedName>
</protein>
<dbReference type="InterPro" id="IPR007349">
    <property type="entry name" value="DUF418"/>
</dbReference>
<feature type="transmembrane region" description="Helical" evidence="1">
    <location>
        <begin position="213"/>
        <end position="235"/>
    </location>
</feature>
<feature type="transmembrane region" description="Helical" evidence="1">
    <location>
        <begin position="142"/>
        <end position="167"/>
    </location>
</feature>
<feature type="transmembrane region" description="Helical" evidence="1">
    <location>
        <begin position="120"/>
        <end position="135"/>
    </location>
</feature>
<organism evidence="3 4">
    <name type="scientific">Bacillus mesophilus</name>
    <dbReference type="NCBI Taxonomy" id="1808955"/>
    <lineage>
        <taxon>Bacteria</taxon>
        <taxon>Bacillati</taxon>
        <taxon>Bacillota</taxon>
        <taxon>Bacilli</taxon>
        <taxon>Bacillales</taxon>
        <taxon>Bacillaceae</taxon>
        <taxon>Bacillus</taxon>
    </lineage>
</organism>
<feature type="transmembrane region" description="Helical" evidence="1">
    <location>
        <begin position="96"/>
        <end position="114"/>
    </location>
</feature>
<keyword evidence="1" id="KW-1133">Transmembrane helix</keyword>
<dbReference type="PANTHER" id="PTHR30590">
    <property type="entry name" value="INNER MEMBRANE PROTEIN"/>
    <property type="match status" value="1"/>
</dbReference>
<dbReference type="EMBL" id="JAAIWM010000001">
    <property type="protein sequence ID" value="NEY70669.1"/>
    <property type="molecule type" value="Genomic_DNA"/>
</dbReference>
<reference evidence="3 4" key="1">
    <citation type="submission" date="2020-02" db="EMBL/GenBank/DDBJ databases">
        <title>Bacillus aquiflavi sp. nov., isolated from yellow water of strong flavor Chinese baijiu in Yibin region of China.</title>
        <authorList>
            <person name="Xie J."/>
        </authorList>
    </citation>
    <scope>NUCLEOTIDE SEQUENCE [LARGE SCALE GENOMIC DNA]</scope>
    <source>
        <strain evidence="3 4">SA4</strain>
    </source>
</reference>
<feature type="transmembrane region" description="Helical" evidence="1">
    <location>
        <begin position="247"/>
        <end position="267"/>
    </location>
</feature>